<dbReference type="Proteomes" id="UP000005801">
    <property type="component" value="Unassembled WGS sequence"/>
</dbReference>
<sequence>MRLSSQSFGVLALVIAVLGIAMFRDLSALEPDTPQPAASPPPPLPEEPAHAPAIEIPEDPLPSQIDCLLDPAGRGCEALRSPTKAAAESHGKLDARAVARAVNPLRAEARACNEHGALPEGAKVTVEMSVEGSTGAVLEIAPAEEHANTEVARCVSEVLREARFETFPSERHRFSLRLPL</sequence>
<evidence type="ECO:0000256" key="1">
    <source>
        <dbReference type="SAM" id="MobiDB-lite"/>
    </source>
</evidence>
<protein>
    <submittedName>
        <fullName evidence="2">Uncharacterized protein</fullName>
    </submittedName>
</protein>
<evidence type="ECO:0000313" key="3">
    <source>
        <dbReference type="Proteomes" id="UP000005801"/>
    </source>
</evidence>
<accession>A6G2M2</accession>
<dbReference type="AlphaFoldDB" id="A6G2M2"/>
<name>A6G2M2_9BACT</name>
<proteinExistence type="predicted"/>
<comment type="caution">
    <text evidence="2">The sequence shown here is derived from an EMBL/GenBank/DDBJ whole genome shotgun (WGS) entry which is preliminary data.</text>
</comment>
<gene>
    <name evidence="2" type="ORF">PPSIR1_22996</name>
</gene>
<feature type="compositionally biased region" description="Pro residues" evidence="1">
    <location>
        <begin position="33"/>
        <end position="46"/>
    </location>
</feature>
<feature type="region of interest" description="Disordered" evidence="1">
    <location>
        <begin position="31"/>
        <end position="57"/>
    </location>
</feature>
<dbReference type="EMBL" id="ABCS01000015">
    <property type="protein sequence ID" value="EDM79959.1"/>
    <property type="molecule type" value="Genomic_DNA"/>
</dbReference>
<evidence type="ECO:0000313" key="2">
    <source>
        <dbReference type="EMBL" id="EDM79959.1"/>
    </source>
</evidence>
<organism evidence="2 3">
    <name type="scientific">Plesiocystis pacifica SIR-1</name>
    <dbReference type="NCBI Taxonomy" id="391625"/>
    <lineage>
        <taxon>Bacteria</taxon>
        <taxon>Pseudomonadati</taxon>
        <taxon>Myxococcota</taxon>
        <taxon>Polyangia</taxon>
        <taxon>Nannocystales</taxon>
        <taxon>Nannocystaceae</taxon>
        <taxon>Plesiocystis</taxon>
    </lineage>
</organism>
<reference evidence="2 3" key="1">
    <citation type="submission" date="2007-06" db="EMBL/GenBank/DDBJ databases">
        <authorList>
            <person name="Shimkets L."/>
            <person name="Ferriera S."/>
            <person name="Johnson J."/>
            <person name="Kravitz S."/>
            <person name="Beeson K."/>
            <person name="Sutton G."/>
            <person name="Rogers Y.-H."/>
            <person name="Friedman R."/>
            <person name="Frazier M."/>
            <person name="Venter J.C."/>
        </authorList>
    </citation>
    <scope>NUCLEOTIDE SEQUENCE [LARGE SCALE GENOMIC DNA]</scope>
    <source>
        <strain evidence="2 3">SIR-1</strain>
    </source>
</reference>
<dbReference type="STRING" id="391625.PPSIR1_22996"/>
<dbReference type="RefSeq" id="WP_006970971.1">
    <property type="nucleotide sequence ID" value="NZ_ABCS01000015.1"/>
</dbReference>
<keyword evidence="3" id="KW-1185">Reference proteome</keyword>